<dbReference type="EMBL" id="CP005746">
    <property type="protein sequence ID" value="AHH11134.1"/>
    <property type="molecule type" value="Genomic_DNA"/>
</dbReference>
<geneLocation type="plasmid" evidence="1 2">
    <name>unnamed</name>
</geneLocation>
<evidence type="ECO:0000313" key="2">
    <source>
        <dbReference type="Proteomes" id="UP000019330"/>
    </source>
</evidence>
<proteinExistence type="predicted"/>
<reference evidence="1" key="1">
    <citation type="submission" date="2013-04" db="EMBL/GenBank/DDBJ databases">
        <title>Comparative Genomics of Relapsing Fever Spirochetes.</title>
        <authorList>
            <person name="Schwan T.G."/>
            <person name="Raffel S.J."/>
            <person name="Porcella S.F."/>
            <person name="Martens C.A."/>
            <person name="Bruno D.P."/>
            <person name="Ricklefs S.M."/>
            <person name="Barbian K.B."/>
        </authorList>
    </citation>
    <scope>NUCLEOTIDE SEQUENCE</scope>
    <source>
        <strain evidence="1">Co53</strain>
        <plasmid evidence="1">unnamed</plasmid>
    </source>
</reference>
<name>W5SV91_9SPIR</name>
<keyword evidence="1" id="KW-0614">Plasmid</keyword>
<dbReference type="Proteomes" id="UP000019330">
    <property type="component" value="Plasmid unnamed"/>
</dbReference>
<gene>
    <name evidence="1" type="ORF">BCO_0900027</name>
</gene>
<keyword evidence="2" id="KW-1185">Reference proteome</keyword>
<sequence>MANELKKVTGDESKIQNLKEKIGKIGVAIKY</sequence>
<accession>W5SV91</accession>
<organism evidence="1">
    <name type="scientific">Borrelia coriaceae ATCC 43381</name>
    <dbReference type="NCBI Taxonomy" id="1408429"/>
    <lineage>
        <taxon>Bacteria</taxon>
        <taxon>Pseudomonadati</taxon>
        <taxon>Spirochaetota</taxon>
        <taxon>Spirochaetia</taxon>
        <taxon>Spirochaetales</taxon>
        <taxon>Borreliaceae</taxon>
        <taxon>Borrelia</taxon>
    </lineage>
</organism>
<evidence type="ECO:0000313" key="1">
    <source>
        <dbReference type="EMBL" id="AHH11134.1"/>
    </source>
</evidence>
<protein>
    <submittedName>
        <fullName evidence="1">Uncharacterized protein</fullName>
    </submittedName>
</protein>
<dbReference type="HOGENOM" id="CLU_3395377_0_0_12"/>
<dbReference type="AlphaFoldDB" id="W5SV91"/>